<dbReference type="Gene3D" id="1.20.1250.20">
    <property type="entry name" value="MFS general substrate transporter like domains"/>
    <property type="match status" value="1"/>
</dbReference>
<dbReference type="GO" id="GO:0005351">
    <property type="term" value="F:carbohydrate:proton symporter activity"/>
    <property type="evidence" value="ECO:0007669"/>
    <property type="project" value="TreeGrafter"/>
</dbReference>
<name>A0A2H3U785_FUSOX</name>
<dbReference type="PANTHER" id="PTHR48022:SF28">
    <property type="entry name" value="MAJOR FACILITATOR SUPERFAMILY (MFS) PROFILE DOMAIN-CONTAINING PROTEIN-RELATED"/>
    <property type="match status" value="1"/>
</dbReference>
<evidence type="ECO:0000256" key="4">
    <source>
        <dbReference type="ARBA" id="ARBA00023136"/>
    </source>
</evidence>
<feature type="transmembrane region" description="Helical" evidence="5">
    <location>
        <begin position="97"/>
        <end position="116"/>
    </location>
</feature>
<reference evidence="7" key="1">
    <citation type="submission" date="2016-09" db="EMBL/GenBank/DDBJ databases">
        <authorList>
            <person name="Guldener U."/>
        </authorList>
    </citation>
    <scope>NUCLEOTIDE SEQUENCE [LARGE SCALE GENOMIC DNA]</scope>
    <source>
        <strain evidence="7">V64-1</strain>
    </source>
</reference>
<proteinExistence type="predicted"/>
<keyword evidence="4 5" id="KW-0472">Membrane</keyword>
<evidence type="ECO:0000256" key="5">
    <source>
        <dbReference type="SAM" id="Phobius"/>
    </source>
</evidence>
<evidence type="ECO:0000256" key="3">
    <source>
        <dbReference type="ARBA" id="ARBA00022989"/>
    </source>
</evidence>
<dbReference type="AlphaFoldDB" id="A0A2H3U785"/>
<gene>
    <name evidence="6" type="ORF">FRV6_15374</name>
</gene>
<organism evidence="6 7">
    <name type="scientific">Fusarium oxysporum</name>
    <name type="common">Fusarium vascular wilt</name>
    <dbReference type="NCBI Taxonomy" id="5507"/>
    <lineage>
        <taxon>Eukaryota</taxon>
        <taxon>Fungi</taxon>
        <taxon>Dikarya</taxon>
        <taxon>Ascomycota</taxon>
        <taxon>Pezizomycotina</taxon>
        <taxon>Sordariomycetes</taxon>
        <taxon>Hypocreomycetidae</taxon>
        <taxon>Hypocreales</taxon>
        <taxon>Nectriaceae</taxon>
        <taxon>Fusarium</taxon>
        <taxon>Fusarium oxysporum species complex</taxon>
    </lineage>
</organism>
<feature type="transmembrane region" description="Helical" evidence="5">
    <location>
        <begin position="31"/>
        <end position="52"/>
    </location>
</feature>
<dbReference type="SUPFAM" id="SSF103473">
    <property type="entry name" value="MFS general substrate transporter"/>
    <property type="match status" value="1"/>
</dbReference>
<dbReference type="Pfam" id="PF00083">
    <property type="entry name" value="Sugar_tr"/>
    <property type="match status" value="1"/>
</dbReference>
<dbReference type="GO" id="GO:0016020">
    <property type="term" value="C:membrane"/>
    <property type="evidence" value="ECO:0007669"/>
    <property type="project" value="UniProtKB-SubCell"/>
</dbReference>
<dbReference type="InterPro" id="IPR050360">
    <property type="entry name" value="MFS_Sugar_Transporters"/>
</dbReference>
<dbReference type="Proteomes" id="UP000219369">
    <property type="component" value="Unassembled WGS sequence"/>
</dbReference>
<comment type="subcellular location">
    <subcellularLocation>
        <location evidence="1">Membrane</location>
        <topology evidence="1">Multi-pass membrane protein</topology>
    </subcellularLocation>
</comment>
<evidence type="ECO:0008006" key="8">
    <source>
        <dbReference type="Google" id="ProtNLM"/>
    </source>
</evidence>
<dbReference type="InterPro" id="IPR005828">
    <property type="entry name" value="MFS_sugar_transport-like"/>
</dbReference>
<dbReference type="VEuPathDB" id="FungiDB:FOMG_02460"/>
<keyword evidence="3 5" id="KW-1133">Transmembrane helix</keyword>
<evidence type="ECO:0000313" key="6">
    <source>
        <dbReference type="EMBL" id="SCO91246.1"/>
    </source>
</evidence>
<evidence type="ECO:0000313" key="7">
    <source>
        <dbReference type="Proteomes" id="UP000219369"/>
    </source>
</evidence>
<evidence type="ECO:0000256" key="2">
    <source>
        <dbReference type="ARBA" id="ARBA00022692"/>
    </source>
</evidence>
<sequence>MMVYGAAVQAFCFALVSTGLAINTKQWQAVAVTFIFGYYTTFGLSWIAVPWLYPAEVNTQHMRIVGAGIATATNWISNYVVVLVTPVGINNIQWKYYLIYAVLNAAFVVVVQIFYVETAKLSLEEIDNLFERGSTLHDLEPRNEGMEKDPQIVHVDNSCNGVSR</sequence>
<feature type="transmembrane region" description="Helical" evidence="5">
    <location>
        <begin position="64"/>
        <end position="85"/>
    </location>
</feature>
<accession>A0A2H3U785</accession>
<dbReference type="PANTHER" id="PTHR48022">
    <property type="entry name" value="PLASTIDIC GLUCOSE TRANSPORTER 4"/>
    <property type="match status" value="1"/>
</dbReference>
<dbReference type="InterPro" id="IPR036259">
    <property type="entry name" value="MFS_trans_sf"/>
</dbReference>
<dbReference type="EMBL" id="FMJY01000010">
    <property type="protein sequence ID" value="SCO91246.1"/>
    <property type="molecule type" value="Genomic_DNA"/>
</dbReference>
<protein>
    <recommendedName>
        <fullName evidence="8">Major facilitator superfamily (MFS) profile domain-containing protein</fullName>
    </recommendedName>
</protein>
<evidence type="ECO:0000256" key="1">
    <source>
        <dbReference type="ARBA" id="ARBA00004141"/>
    </source>
</evidence>
<dbReference type="OrthoDB" id="6339427at2759"/>
<keyword evidence="2 5" id="KW-0812">Transmembrane</keyword>